<dbReference type="AlphaFoldDB" id="A0A934RRK4"/>
<dbReference type="CDD" id="cd00082">
    <property type="entry name" value="HisKA"/>
    <property type="match status" value="1"/>
</dbReference>
<dbReference type="Gene3D" id="1.10.287.130">
    <property type="match status" value="1"/>
</dbReference>
<keyword evidence="12" id="KW-1185">Reference proteome</keyword>
<keyword evidence="6" id="KW-0902">Two-component regulatory system</keyword>
<dbReference type="Pfam" id="PF01590">
    <property type="entry name" value="GAF"/>
    <property type="match status" value="1"/>
</dbReference>
<accession>A0A934RRK4</accession>
<dbReference type="Pfam" id="PF00072">
    <property type="entry name" value="Response_reg"/>
    <property type="match status" value="1"/>
</dbReference>
<dbReference type="InterPro" id="IPR029016">
    <property type="entry name" value="GAF-like_dom_sf"/>
</dbReference>
<dbReference type="InterPro" id="IPR003594">
    <property type="entry name" value="HATPase_dom"/>
</dbReference>
<dbReference type="InterPro" id="IPR005467">
    <property type="entry name" value="His_kinase_dom"/>
</dbReference>
<evidence type="ECO:0000256" key="6">
    <source>
        <dbReference type="ARBA" id="ARBA00023012"/>
    </source>
</evidence>
<dbReference type="InterPro" id="IPR003661">
    <property type="entry name" value="HisK_dim/P_dom"/>
</dbReference>
<dbReference type="SUPFAM" id="SSF55874">
    <property type="entry name" value="ATPase domain of HSP90 chaperone/DNA topoisomerase II/histidine kinase"/>
    <property type="match status" value="1"/>
</dbReference>
<dbReference type="SMART" id="SM00388">
    <property type="entry name" value="HisKA"/>
    <property type="match status" value="1"/>
</dbReference>
<dbReference type="SUPFAM" id="SSF52172">
    <property type="entry name" value="CheY-like"/>
    <property type="match status" value="1"/>
</dbReference>
<comment type="caution">
    <text evidence="11">The sequence shown here is derived from an EMBL/GenBank/DDBJ whole genome shotgun (WGS) entry which is preliminary data.</text>
</comment>
<keyword evidence="4" id="KW-0808">Transferase</keyword>
<evidence type="ECO:0000313" key="12">
    <source>
        <dbReference type="Proteomes" id="UP000617628"/>
    </source>
</evidence>
<keyword evidence="3 8" id="KW-0597">Phosphoprotein</keyword>
<evidence type="ECO:0000256" key="7">
    <source>
        <dbReference type="ARBA" id="ARBA00023136"/>
    </source>
</evidence>
<dbReference type="Gene3D" id="3.40.50.2300">
    <property type="match status" value="1"/>
</dbReference>
<dbReference type="PROSITE" id="PS50109">
    <property type="entry name" value="HIS_KIN"/>
    <property type="match status" value="1"/>
</dbReference>
<dbReference type="GO" id="GO:0005886">
    <property type="term" value="C:plasma membrane"/>
    <property type="evidence" value="ECO:0007669"/>
    <property type="project" value="TreeGrafter"/>
</dbReference>
<dbReference type="SUPFAM" id="SSF47384">
    <property type="entry name" value="Homodimeric domain of signal transducing histidine kinase"/>
    <property type="match status" value="1"/>
</dbReference>
<dbReference type="InterPro" id="IPR036097">
    <property type="entry name" value="HisK_dim/P_sf"/>
</dbReference>
<dbReference type="InterPro" id="IPR004358">
    <property type="entry name" value="Sig_transdc_His_kin-like_C"/>
</dbReference>
<dbReference type="PANTHER" id="PTHR43047:SF72">
    <property type="entry name" value="OSMOSENSING HISTIDINE PROTEIN KINASE SLN1"/>
    <property type="match status" value="1"/>
</dbReference>
<dbReference type="SUPFAM" id="SSF55781">
    <property type="entry name" value="GAF domain-like"/>
    <property type="match status" value="1"/>
</dbReference>
<evidence type="ECO:0000259" key="10">
    <source>
        <dbReference type="PROSITE" id="PS50110"/>
    </source>
</evidence>
<proteinExistence type="predicted"/>
<evidence type="ECO:0000256" key="5">
    <source>
        <dbReference type="ARBA" id="ARBA00022777"/>
    </source>
</evidence>
<feature type="domain" description="Response regulatory" evidence="10">
    <location>
        <begin position="455"/>
        <end position="570"/>
    </location>
</feature>
<dbReference type="InterPro" id="IPR036890">
    <property type="entry name" value="HATPase_C_sf"/>
</dbReference>
<dbReference type="InterPro" id="IPR001789">
    <property type="entry name" value="Sig_transdc_resp-reg_receiver"/>
</dbReference>
<sequence>MSADQPSTEQSRIKELEAELAKYKAREELINKFFGLELYKLGQAFFDKTVLLLAELLEVDYAFIGRLEGLKSVTTTSLCVKGEIAPNFTYELEHTPCSNVIDFGPCIYESGVSQLFPKDELLVQMGVDSYVGVPLFNTDCKPLGILVLLHNKPIRNPKLVESFLLMFAGRASAELEHHDHALELQTRNEQLVIAKQQAEESDRLKTAFLANMSHEIRTPMNAIIGFSSLLEDPENTGEERDEYLSHIKERSEDLLKLVDDVIDLSRIEANAVELTSTPIELIPLLQKAAAQQQKLAARKRTPLRVNLELAPDLPQTVNADKGALNQCLNNLLSNSLKFTDKGSITIAAERNGDTLELSVADTGPGVSPEHAKQIFERFMQADNSATRLHGGSGLGLAITKSLIELMGGQVTVETTDQRESGALFRIHLPINEAENSATQTQSTAPFATQSVKKTKLLVVEDDEFNQVVITKLLQKDGADVSCVASAADALEFCKSNPDTGAVFMDVHMPGGSGLDCTRELKKLYPQLPVIIQSASVFDRDRANAKDAGADAFLAKPMSREALRECLTAIGVNSN</sequence>
<dbReference type="PANTHER" id="PTHR43047">
    <property type="entry name" value="TWO-COMPONENT HISTIDINE PROTEIN KINASE"/>
    <property type="match status" value="1"/>
</dbReference>
<dbReference type="EC" id="2.7.13.3" evidence="2"/>
<evidence type="ECO:0000256" key="1">
    <source>
        <dbReference type="ARBA" id="ARBA00000085"/>
    </source>
</evidence>
<gene>
    <name evidence="11" type="ORF">JIN87_05260</name>
</gene>
<evidence type="ECO:0000259" key="9">
    <source>
        <dbReference type="PROSITE" id="PS50109"/>
    </source>
</evidence>
<feature type="domain" description="Histidine kinase" evidence="9">
    <location>
        <begin position="211"/>
        <end position="432"/>
    </location>
</feature>
<dbReference type="SMART" id="SM00065">
    <property type="entry name" value="GAF"/>
    <property type="match status" value="1"/>
</dbReference>
<dbReference type="Gene3D" id="3.30.450.40">
    <property type="match status" value="1"/>
</dbReference>
<dbReference type="SMART" id="SM00448">
    <property type="entry name" value="REC"/>
    <property type="match status" value="1"/>
</dbReference>
<dbReference type="FunFam" id="3.30.565.10:FF:000006">
    <property type="entry name" value="Sensor histidine kinase WalK"/>
    <property type="match status" value="1"/>
</dbReference>
<organism evidence="11 12">
    <name type="scientific">Pelagicoccus mobilis</name>
    <dbReference type="NCBI Taxonomy" id="415221"/>
    <lineage>
        <taxon>Bacteria</taxon>
        <taxon>Pseudomonadati</taxon>
        <taxon>Verrucomicrobiota</taxon>
        <taxon>Opitutia</taxon>
        <taxon>Puniceicoccales</taxon>
        <taxon>Pelagicoccaceae</taxon>
        <taxon>Pelagicoccus</taxon>
    </lineage>
</organism>
<dbReference type="GO" id="GO:0009927">
    <property type="term" value="F:histidine phosphotransfer kinase activity"/>
    <property type="evidence" value="ECO:0007669"/>
    <property type="project" value="TreeGrafter"/>
</dbReference>
<dbReference type="InterPro" id="IPR011006">
    <property type="entry name" value="CheY-like_superfamily"/>
</dbReference>
<evidence type="ECO:0000256" key="3">
    <source>
        <dbReference type="ARBA" id="ARBA00022553"/>
    </source>
</evidence>
<dbReference type="PRINTS" id="PR00344">
    <property type="entry name" value="BCTRLSENSOR"/>
</dbReference>
<keyword evidence="5" id="KW-0418">Kinase</keyword>
<evidence type="ECO:0000256" key="8">
    <source>
        <dbReference type="PROSITE-ProRule" id="PRU00169"/>
    </source>
</evidence>
<dbReference type="CDD" id="cd16922">
    <property type="entry name" value="HATPase_EvgS-ArcB-TorS-like"/>
    <property type="match status" value="1"/>
</dbReference>
<dbReference type="Proteomes" id="UP000617628">
    <property type="component" value="Unassembled WGS sequence"/>
</dbReference>
<evidence type="ECO:0000313" key="11">
    <source>
        <dbReference type="EMBL" id="MBK1876265.1"/>
    </source>
</evidence>
<dbReference type="Gene3D" id="3.30.565.10">
    <property type="entry name" value="Histidine kinase-like ATPase, C-terminal domain"/>
    <property type="match status" value="1"/>
</dbReference>
<evidence type="ECO:0000256" key="4">
    <source>
        <dbReference type="ARBA" id="ARBA00022679"/>
    </source>
</evidence>
<comment type="catalytic activity">
    <reaction evidence="1">
        <text>ATP + protein L-histidine = ADP + protein N-phospho-L-histidine.</text>
        <dbReference type="EC" id="2.7.13.3"/>
    </reaction>
</comment>
<keyword evidence="7" id="KW-0472">Membrane</keyword>
<dbReference type="EMBL" id="JAENIL010000007">
    <property type="protein sequence ID" value="MBK1876265.1"/>
    <property type="molecule type" value="Genomic_DNA"/>
</dbReference>
<feature type="modified residue" description="4-aspartylphosphate" evidence="8">
    <location>
        <position position="505"/>
    </location>
</feature>
<dbReference type="GO" id="GO:0000155">
    <property type="term" value="F:phosphorelay sensor kinase activity"/>
    <property type="evidence" value="ECO:0007669"/>
    <property type="project" value="InterPro"/>
</dbReference>
<protein>
    <recommendedName>
        <fullName evidence="2">histidine kinase</fullName>
        <ecNumber evidence="2">2.7.13.3</ecNumber>
    </recommendedName>
</protein>
<dbReference type="Pfam" id="PF02518">
    <property type="entry name" value="HATPase_c"/>
    <property type="match status" value="1"/>
</dbReference>
<dbReference type="SMART" id="SM00387">
    <property type="entry name" value="HATPase_c"/>
    <property type="match status" value="1"/>
</dbReference>
<dbReference type="Pfam" id="PF00512">
    <property type="entry name" value="HisKA"/>
    <property type="match status" value="1"/>
</dbReference>
<dbReference type="PROSITE" id="PS50110">
    <property type="entry name" value="RESPONSE_REGULATORY"/>
    <property type="match status" value="1"/>
</dbReference>
<dbReference type="CDD" id="cd17546">
    <property type="entry name" value="REC_hyHK_CKI1_RcsC-like"/>
    <property type="match status" value="1"/>
</dbReference>
<dbReference type="InterPro" id="IPR003018">
    <property type="entry name" value="GAF"/>
</dbReference>
<dbReference type="FunFam" id="1.10.287.130:FF:000001">
    <property type="entry name" value="Two-component sensor histidine kinase"/>
    <property type="match status" value="1"/>
</dbReference>
<dbReference type="RefSeq" id="WP_200354479.1">
    <property type="nucleotide sequence ID" value="NZ_JAENIL010000007.1"/>
</dbReference>
<name>A0A934RRK4_9BACT</name>
<reference evidence="11" key="1">
    <citation type="submission" date="2021-01" db="EMBL/GenBank/DDBJ databases">
        <title>Modified the classification status of verrucomicrobia.</title>
        <authorList>
            <person name="Feng X."/>
        </authorList>
    </citation>
    <scope>NUCLEOTIDE SEQUENCE</scope>
    <source>
        <strain evidence="11">KCTC 13126</strain>
    </source>
</reference>
<evidence type="ECO:0000256" key="2">
    <source>
        <dbReference type="ARBA" id="ARBA00012438"/>
    </source>
</evidence>